<dbReference type="InterPro" id="IPR029024">
    <property type="entry name" value="TerB-like"/>
</dbReference>
<protein>
    <recommendedName>
        <fullName evidence="1">Co-chaperone DjlA N-terminal domain-containing protein</fullName>
    </recommendedName>
</protein>
<feature type="domain" description="Co-chaperone DjlA N-terminal" evidence="1">
    <location>
        <begin position="15"/>
        <end position="114"/>
    </location>
</feature>
<dbReference type="Pfam" id="PF05099">
    <property type="entry name" value="TerB"/>
    <property type="match status" value="1"/>
</dbReference>
<dbReference type="SUPFAM" id="SSF158682">
    <property type="entry name" value="TerB-like"/>
    <property type="match status" value="1"/>
</dbReference>
<comment type="caution">
    <text evidence="2">The sequence shown here is derived from an EMBL/GenBank/DDBJ whole genome shotgun (WGS) entry which is preliminary data.</text>
</comment>
<proteinExistence type="predicted"/>
<dbReference type="Gene3D" id="1.10.3680.10">
    <property type="entry name" value="TerB-like"/>
    <property type="match status" value="1"/>
</dbReference>
<sequence>MSDQQPYRREDLEKIFSACIAMSTLDGEIHLDEIKPVVSFIEGRWQSGYGDINKLSEEANESALEILKSHSLYKSLGGIAESLSGSLDQGQKDAVLKLLSTVLHADGEGHEMEHGMYAIFVRKFES</sequence>
<name>A0A0F9IST7_9ZZZZ</name>
<gene>
    <name evidence="2" type="ORF">LCGC14_1840660</name>
</gene>
<dbReference type="EMBL" id="LAZR01018328">
    <property type="protein sequence ID" value="KKL96820.1"/>
    <property type="molecule type" value="Genomic_DNA"/>
</dbReference>
<evidence type="ECO:0000259" key="1">
    <source>
        <dbReference type="Pfam" id="PF05099"/>
    </source>
</evidence>
<dbReference type="InterPro" id="IPR007791">
    <property type="entry name" value="DjlA_N"/>
</dbReference>
<evidence type="ECO:0000313" key="2">
    <source>
        <dbReference type="EMBL" id="KKL96820.1"/>
    </source>
</evidence>
<reference evidence="2" key="1">
    <citation type="journal article" date="2015" name="Nature">
        <title>Complex archaea that bridge the gap between prokaryotes and eukaryotes.</title>
        <authorList>
            <person name="Spang A."/>
            <person name="Saw J.H."/>
            <person name="Jorgensen S.L."/>
            <person name="Zaremba-Niedzwiedzka K."/>
            <person name="Martijn J."/>
            <person name="Lind A.E."/>
            <person name="van Eijk R."/>
            <person name="Schleper C."/>
            <person name="Guy L."/>
            <person name="Ettema T.J."/>
        </authorList>
    </citation>
    <scope>NUCLEOTIDE SEQUENCE</scope>
</reference>
<organism evidence="2">
    <name type="scientific">marine sediment metagenome</name>
    <dbReference type="NCBI Taxonomy" id="412755"/>
    <lineage>
        <taxon>unclassified sequences</taxon>
        <taxon>metagenomes</taxon>
        <taxon>ecological metagenomes</taxon>
    </lineage>
</organism>
<dbReference type="AlphaFoldDB" id="A0A0F9IST7"/>
<accession>A0A0F9IST7</accession>